<keyword evidence="1" id="KW-1133">Transmembrane helix</keyword>
<gene>
    <name evidence="2" type="ORF">BKE30_08055</name>
</gene>
<organism evidence="2 3">
    <name type="scientific">Alkanindiges hydrocarboniclasticus</name>
    <dbReference type="NCBI Taxonomy" id="1907941"/>
    <lineage>
        <taxon>Bacteria</taxon>
        <taxon>Pseudomonadati</taxon>
        <taxon>Pseudomonadota</taxon>
        <taxon>Gammaproteobacteria</taxon>
        <taxon>Moraxellales</taxon>
        <taxon>Moraxellaceae</taxon>
        <taxon>Alkanindiges</taxon>
    </lineage>
</organism>
<dbReference type="RefSeq" id="WP_076878104.1">
    <property type="nucleotide sequence ID" value="NZ_MLCN01000020.1"/>
</dbReference>
<dbReference type="Proteomes" id="UP000192132">
    <property type="component" value="Unassembled WGS sequence"/>
</dbReference>
<comment type="caution">
    <text evidence="2">The sequence shown here is derived from an EMBL/GenBank/DDBJ whole genome shotgun (WGS) entry which is preliminary data.</text>
</comment>
<keyword evidence="3" id="KW-1185">Reference proteome</keyword>
<evidence type="ECO:0000256" key="1">
    <source>
        <dbReference type="SAM" id="Phobius"/>
    </source>
</evidence>
<evidence type="ECO:0000313" key="2">
    <source>
        <dbReference type="EMBL" id="ONG40003.1"/>
    </source>
</evidence>
<evidence type="ECO:0008006" key="4">
    <source>
        <dbReference type="Google" id="ProtNLM"/>
    </source>
</evidence>
<accession>A0A1S8CVD5</accession>
<dbReference type="InterPro" id="IPR025187">
    <property type="entry name" value="DUF4112"/>
</dbReference>
<name>A0A1S8CVD5_9GAMM</name>
<evidence type="ECO:0000313" key="3">
    <source>
        <dbReference type="Proteomes" id="UP000192132"/>
    </source>
</evidence>
<dbReference type="PANTHER" id="PTHR35519:SF2">
    <property type="entry name" value="PH DOMAIN PROTEIN"/>
    <property type="match status" value="1"/>
</dbReference>
<dbReference type="PANTHER" id="PTHR35519">
    <property type="entry name" value="MEMBRANE PROTEINS"/>
    <property type="match status" value="1"/>
</dbReference>
<proteinExistence type="predicted"/>
<feature type="transmembrane region" description="Helical" evidence="1">
    <location>
        <begin position="164"/>
        <end position="185"/>
    </location>
</feature>
<keyword evidence="1" id="KW-0812">Transmembrane</keyword>
<dbReference type="AlphaFoldDB" id="A0A1S8CVD5"/>
<dbReference type="EMBL" id="MLCN01000020">
    <property type="protein sequence ID" value="ONG40003.1"/>
    <property type="molecule type" value="Genomic_DNA"/>
</dbReference>
<dbReference type="STRING" id="1907941.BKE30_08055"/>
<sequence>MMQRQPLTKQQAIELERQLASYANILDSLVRIPFTRQGIGADAALGTIPVVGDLAGLGLASFAIFKAWQAGVPIHKLMPAVRLALLDVTVGFVPVVGDVMDVFIRPSRKALGIVHTHLREVHGLHNDDHMVHPFLHRKLEQRQQSSTLWRNPVISWLWLHIPDFLGIVILVWFGFTLYVLLRWLGGLF</sequence>
<reference evidence="2 3" key="1">
    <citation type="submission" date="2016-10" db="EMBL/GenBank/DDBJ databases">
        <title>Draft Genome sequence of Alkanindiges sp. strain H1.</title>
        <authorList>
            <person name="Subhash Y."/>
            <person name="Lee S."/>
        </authorList>
    </citation>
    <scope>NUCLEOTIDE SEQUENCE [LARGE SCALE GENOMIC DNA]</scope>
    <source>
        <strain evidence="2 3">H1</strain>
    </source>
</reference>
<dbReference type="OrthoDB" id="513552at2"/>
<protein>
    <recommendedName>
        <fullName evidence="4">DUF4112 domain-containing protein</fullName>
    </recommendedName>
</protein>
<keyword evidence="1" id="KW-0472">Membrane</keyword>
<dbReference type="Pfam" id="PF13430">
    <property type="entry name" value="DUF4112"/>
    <property type="match status" value="1"/>
</dbReference>